<proteinExistence type="predicted"/>
<gene>
    <name evidence="1" type="ORF">MNBD_NITROSPINAE03-374</name>
</gene>
<dbReference type="AlphaFoldDB" id="A0A3B1C535"/>
<dbReference type="EMBL" id="UOGB01000325">
    <property type="protein sequence ID" value="VAX25279.1"/>
    <property type="molecule type" value="Genomic_DNA"/>
</dbReference>
<evidence type="ECO:0008006" key="2">
    <source>
        <dbReference type="Google" id="ProtNLM"/>
    </source>
</evidence>
<protein>
    <recommendedName>
        <fullName evidence="2">ParD protein (Antitoxin to ParE)</fullName>
    </recommendedName>
</protein>
<evidence type="ECO:0000313" key="1">
    <source>
        <dbReference type="EMBL" id="VAX25279.1"/>
    </source>
</evidence>
<sequence>MAKSLNLSLTNELRDFIDSKSGDGTDYSTPTEYVRNLIRAEKKAEISRSGQLGYQVGLLRRAEEMLEGNYVAHEDVRKNILNDL</sequence>
<organism evidence="1">
    <name type="scientific">hydrothermal vent metagenome</name>
    <dbReference type="NCBI Taxonomy" id="652676"/>
    <lineage>
        <taxon>unclassified sequences</taxon>
        <taxon>metagenomes</taxon>
        <taxon>ecological metagenomes</taxon>
    </lineage>
</organism>
<accession>A0A3B1C535</accession>
<name>A0A3B1C535_9ZZZZ</name>
<reference evidence="1" key="1">
    <citation type="submission" date="2018-06" db="EMBL/GenBank/DDBJ databases">
        <authorList>
            <person name="Zhirakovskaya E."/>
        </authorList>
    </citation>
    <scope>NUCLEOTIDE SEQUENCE</scope>
</reference>